<dbReference type="AlphaFoldDB" id="A0A5C5VQ23"/>
<name>A0A5C5VQ23_9PLAN</name>
<comment type="caution">
    <text evidence="1">The sequence shown here is derived from an EMBL/GenBank/DDBJ whole genome shotgun (WGS) entry which is preliminary data.</text>
</comment>
<reference evidence="1 2" key="1">
    <citation type="submission" date="2019-02" db="EMBL/GenBank/DDBJ databases">
        <title>Deep-cultivation of Planctomycetes and their phenomic and genomic characterization uncovers novel biology.</title>
        <authorList>
            <person name="Wiegand S."/>
            <person name="Jogler M."/>
            <person name="Boedeker C."/>
            <person name="Pinto D."/>
            <person name="Vollmers J."/>
            <person name="Rivas-Marin E."/>
            <person name="Kohn T."/>
            <person name="Peeters S.H."/>
            <person name="Heuer A."/>
            <person name="Rast P."/>
            <person name="Oberbeckmann S."/>
            <person name="Bunk B."/>
            <person name="Jeske O."/>
            <person name="Meyerdierks A."/>
            <person name="Storesund J.E."/>
            <person name="Kallscheuer N."/>
            <person name="Luecker S."/>
            <person name="Lage O.M."/>
            <person name="Pohl T."/>
            <person name="Merkel B.J."/>
            <person name="Hornburger P."/>
            <person name="Mueller R.-W."/>
            <person name="Bruemmer F."/>
            <person name="Labrenz M."/>
            <person name="Spormann A.M."/>
            <person name="Op Den Camp H."/>
            <person name="Overmann J."/>
            <person name="Amann R."/>
            <person name="Jetten M.S.M."/>
            <person name="Mascher T."/>
            <person name="Medema M.H."/>
            <person name="Devos D.P."/>
            <person name="Kaster A.-K."/>
            <person name="Ovreas L."/>
            <person name="Rohde M."/>
            <person name="Galperin M.Y."/>
            <person name="Jogler C."/>
        </authorList>
    </citation>
    <scope>NUCLEOTIDE SEQUENCE [LARGE SCALE GENOMIC DNA]</scope>
    <source>
        <strain evidence="1 2">KOR42</strain>
    </source>
</reference>
<evidence type="ECO:0000313" key="1">
    <source>
        <dbReference type="EMBL" id="TWT40035.1"/>
    </source>
</evidence>
<proteinExistence type="predicted"/>
<organism evidence="1 2">
    <name type="scientific">Thalassoglobus neptunius</name>
    <dbReference type="NCBI Taxonomy" id="1938619"/>
    <lineage>
        <taxon>Bacteria</taxon>
        <taxon>Pseudomonadati</taxon>
        <taxon>Planctomycetota</taxon>
        <taxon>Planctomycetia</taxon>
        <taxon>Planctomycetales</taxon>
        <taxon>Planctomycetaceae</taxon>
        <taxon>Thalassoglobus</taxon>
    </lineage>
</organism>
<protein>
    <submittedName>
        <fullName evidence="1">Uncharacterized protein</fullName>
    </submittedName>
</protein>
<gene>
    <name evidence="1" type="ORF">KOR42_50360</name>
</gene>
<accession>A0A5C5VQ23</accession>
<keyword evidence="2" id="KW-1185">Reference proteome</keyword>
<dbReference type="EMBL" id="SIHI01000058">
    <property type="protein sequence ID" value="TWT40035.1"/>
    <property type="molecule type" value="Genomic_DNA"/>
</dbReference>
<sequence length="83" mass="9538">MQHRPFHERHQVRTCDQRSARPINAFNLHATHSPSPFSATLLPKMQTLFEFKFCQNRLAVLDIPEAMRGGGRRLGARYGHPAE</sequence>
<dbReference type="Proteomes" id="UP000317243">
    <property type="component" value="Unassembled WGS sequence"/>
</dbReference>
<evidence type="ECO:0000313" key="2">
    <source>
        <dbReference type="Proteomes" id="UP000317243"/>
    </source>
</evidence>